<organism evidence="3 4">
    <name type="scientific">Monilinia vaccinii-corymbosi</name>
    <dbReference type="NCBI Taxonomy" id="61207"/>
    <lineage>
        <taxon>Eukaryota</taxon>
        <taxon>Fungi</taxon>
        <taxon>Dikarya</taxon>
        <taxon>Ascomycota</taxon>
        <taxon>Pezizomycotina</taxon>
        <taxon>Leotiomycetes</taxon>
        <taxon>Helotiales</taxon>
        <taxon>Sclerotiniaceae</taxon>
        <taxon>Monilinia</taxon>
    </lineage>
</organism>
<accession>A0A8A3PPG6</accession>
<dbReference type="AlphaFoldDB" id="A0A8A3PPG6"/>
<dbReference type="Pfam" id="PF20150">
    <property type="entry name" value="2EXR"/>
    <property type="match status" value="1"/>
</dbReference>
<dbReference type="PANTHER" id="PTHR35910:SF6">
    <property type="entry name" value="2EXR DOMAIN-CONTAINING PROTEIN"/>
    <property type="match status" value="1"/>
</dbReference>
<proteinExistence type="predicted"/>
<evidence type="ECO:0000256" key="1">
    <source>
        <dbReference type="SAM" id="MobiDB-lite"/>
    </source>
</evidence>
<feature type="domain" description="2EXR" evidence="2">
    <location>
        <begin position="46"/>
        <end position="132"/>
    </location>
</feature>
<dbReference type="EMBL" id="CP063412">
    <property type="protein sequence ID" value="QSZ37397.1"/>
    <property type="molecule type" value="Genomic_DNA"/>
</dbReference>
<protein>
    <recommendedName>
        <fullName evidence="2">2EXR domain-containing protein</fullName>
    </recommendedName>
</protein>
<gene>
    <name evidence="3" type="ORF">DSL72_009495</name>
</gene>
<reference evidence="3" key="1">
    <citation type="submission" date="2020-10" db="EMBL/GenBank/DDBJ databases">
        <title>Genome Sequence of Monilinia vaccinii-corymbosi Sheds Light on Mummy Berry Disease Infection of Blueberry and Mating Type.</title>
        <authorList>
            <person name="Yow A.G."/>
            <person name="Zhang Y."/>
            <person name="Bansal K."/>
            <person name="Eacker S.M."/>
            <person name="Sullivan S."/>
            <person name="Liachko I."/>
            <person name="Cubeta M.A."/>
            <person name="Rollins J.A."/>
            <person name="Ashrafi H."/>
        </authorList>
    </citation>
    <scope>NUCLEOTIDE SEQUENCE</scope>
    <source>
        <strain evidence="3">RL-1</strain>
    </source>
</reference>
<sequence>MSLSFNMASSSPARDSSSSNGSFSTNTASSTNMASSNSIISRPQPGFEKFPQEVQDMIWEATIVQRLVEVRFAPVSNGFRHPTDCSHDYIADFPVILHICQKSREIGLKNYELVFIGGCQVPVYFNFKLDILYPRASCTKKHLEFLTRCMDRNTITKLRFLAMYNEHLERTQSLNTWRALPLEFPHLEKLWILFKSLVDPKKIEVKARPACRDSVFREPLCEETLYDDRKSPAWVRYEREISKEKVRAILRPPHHSCERHRQKGHSRRSHFVEMSDMLKEQNVDTSYVDRKVRDYKRKLKKAGKGIMGINGTRYNWRVPAVEVRGLCEYGLEFEKAPGLAYNGKFYRYWDDEGIQIKKHFVDYRESS</sequence>
<dbReference type="OrthoDB" id="3473305at2759"/>
<evidence type="ECO:0000313" key="3">
    <source>
        <dbReference type="EMBL" id="QSZ37397.1"/>
    </source>
</evidence>
<keyword evidence="4" id="KW-1185">Reference proteome</keyword>
<evidence type="ECO:0000313" key="4">
    <source>
        <dbReference type="Proteomes" id="UP000672032"/>
    </source>
</evidence>
<dbReference type="PANTHER" id="PTHR35910">
    <property type="entry name" value="2EXR DOMAIN-CONTAINING PROTEIN"/>
    <property type="match status" value="1"/>
</dbReference>
<dbReference type="Proteomes" id="UP000672032">
    <property type="component" value="Chromosome 8"/>
</dbReference>
<feature type="region of interest" description="Disordered" evidence="1">
    <location>
        <begin position="1"/>
        <end position="44"/>
    </location>
</feature>
<feature type="compositionally biased region" description="Low complexity" evidence="1">
    <location>
        <begin position="9"/>
        <end position="41"/>
    </location>
</feature>
<name>A0A8A3PPG6_9HELO</name>
<dbReference type="InterPro" id="IPR045518">
    <property type="entry name" value="2EXR"/>
</dbReference>
<evidence type="ECO:0000259" key="2">
    <source>
        <dbReference type="Pfam" id="PF20150"/>
    </source>
</evidence>